<dbReference type="AlphaFoldDB" id="A0A9P7ZQU8"/>
<proteinExistence type="inferred from homology"/>
<evidence type="ECO:0000256" key="4">
    <source>
        <dbReference type="ARBA" id="ARBA00023187"/>
    </source>
</evidence>
<dbReference type="Pfam" id="PF20636">
    <property type="entry name" value="SMN_G2-BD"/>
    <property type="match status" value="1"/>
</dbReference>
<keyword evidence="4" id="KW-0508">mRNA splicing</keyword>
<reference evidence="8" key="1">
    <citation type="journal article" date="2021" name="IMA Fungus">
        <title>Genomic characterization of three marine fungi, including Emericellopsis atlantica sp. nov. with signatures of a generalist lifestyle and marine biomass degradation.</title>
        <authorList>
            <person name="Hagestad O.C."/>
            <person name="Hou L."/>
            <person name="Andersen J.H."/>
            <person name="Hansen E.H."/>
            <person name="Altermark B."/>
            <person name="Li C."/>
            <person name="Kuhnert E."/>
            <person name="Cox R.J."/>
            <person name="Crous P.W."/>
            <person name="Spatafora J.W."/>
            <person name="Lail K."/>
            <person name="Amirebrahimi M."/>
            <person name="Lipzen A."/>
            <person name="Pangilinan J."/>
            <person name="Andreopoulos W."/>
            <person name="Hayes R.D."/>
            <person name="Ng V."/>
            <person name="Grigoriev I.V."/>
            <person name="Jackson S.A."/>
            <person name="Sutton T.D.S."/>
            <person name="Dobson A.D.W."/>
            <person name="Rama T."/>
        </authorList>
    </citation>
    <scope>NUCLEOTIDE SEQUENCE</scope>
    <source>
        <strain evidence="8">TS7</strain>
    </source>
</reference>
<keyword evidence="5" id="KW-0539">Nucleus</keyword>
<accession>A0A9P7ZQU8</accession>
<organism evidence="8 9">
    <name type="scientific">Emericellopsis atlantica</name>
    <dbReference type="NCBI Taxonomy" id="2614577"/>
    <lineage>
        <taxon>Eukaryota</taxon>
        <taxon>Fungi</taxon>
        <taxon>Dikarya</taxon>
        <taxon>Ascomycota</taxon>
        <taxon>Pezizomycotina</taxon>
        <taxon>Sordariomycetes</taxon>
        <taxon>Hypocreomycetidae</taxon>
        <taxon>Hypocreales</taxon>
        <taxon>Bionectriaceae</taxon>
        <taxon>Emericellopsis</taxon>
    </lineage>
</organism>
<dbReference type="GeneID" id="70295653"/>
<feature type="compositionally biased region" description="Basic and acidic residues" evidence="6">
    <location>
        <begin position="51"/>
        <end position="60"/>
    </location>
</feature>
<comment type="subcellular location">
    <subcellularLocation>
        <location evidence="1">Nucleus</location>
    </subcellularLocation>
</comment>
<feature type="domain" description="Survival Motor Neuron Gemin2-binding" evidence="7">
    <location>
        <begin position="11"/>
        <end position="32"/>
    </location>
</feature>
<gene>
    <name evidence="8" type="ORF">F5Z01DRAFT_671901</name>
</gene>
<evidence type="ECO:0000313" key="9">
    <source>
        <dbReference type="Proteomes" id="UP000887229"/>
    </source>
</evidence>
<dbReference type="InterPro" id="IPR047313">
    <property type="entry name" value="SMN_C"/>
</dbReference>
<dbReference type="GO" id="GO:0008380">
    <property type="term" value="P:RNA splicing"/>
    <property type="evidence" value="ECO:0007669"/>
    <property type="project" value="UniProtKB-KW"/>
</dbReference>
<dbReference type="GO" id="GO:0006397">
    <property type="term" value="P:mRNA processing"/>
    <property type="evidence" value="ECO:0007669"/>
    <property type="project" value="UniProtKB-KW"/>
</dbReference>
<keyword evidence="3" id="KW-0507">mRNA processing</keyword>
<dbReference type="InterPro" id="IPR040424">
    <property type="entry name" value="Smn1"/>
</dbReference>
<dbReference type="RefSeq" id="XP_046120578.1">
    <property type="nucleotide sequence ID" value="XM_046264750.1"/>
</dbReference>
<sequence>MVKGETDLSHEEIWDDSALIDSWNSALDEYKRYHSIHAKGGSLQDLEKVVEESAARRENASEGQFEDPNKPSDQLSETAAIDEPRPQNAIGQQQTSPGPSPPEVLLGSVQDESLKKLMMAWYYAGYYTGLFEGQQQAQKKP</sequence>
<dbReference type="OrthoDB" id="197400at2759"/>
<dbReference type="EMBL" id="MU251247">
    <property type="protein sequence ID" value="KAG9256654.1"/>
    <property type="molecule type" value="Genomic_DNA"/>
</dbReference>
<evidence type="ECO:0000313" key="8">
    <source>
        <dbReference type="EMBL" id="KAG9256654.1"/>
    </source>
</evidence>
<name>A0A9P7ZQU8_9HYPO</name>
<evidence type="ECO:0000256" key="3">
    <source>
        <dbReference type="ARBA" id="ARBA00022664"/>
    </source>
</evidence>
<evidence type="ECO:0000256" key="2">
    <source>
        <dbReference type="ARBA" id="ARBA00005371"/>
    </source>
</evidence>
<comment type="similarity">
    <text evidence="2">Belongs to the SMN family.</text>
</comment>
<dbReference type="PANTHER" id="PTHR39267:SF1">
    <property type="entry name" value="SURVIVAL MOTOR NEURON PROTEIN"/>
    <property type="match status" value="1"/>
</dbReference>
<dbReference type="PANTHER" id="PTHR39267">
    <property type="entry name" value="SURVIVAL MOTOR NEURON-LIKE PROTEIN 1"/>
    <property type="match status" value="1"/>
</dbReference>
<evidence type="ECO:0000259" key="7">
    <source>
        <dbReference type="Pfam" id="PF20636"/>
    </source>
</evidence>
<feature type="region of interest" description="Disordered" evidence="6">
    <location>
        <begin position="51"/>
        <end position="108"/>
    </location>
</feature>
<dbReference type="CDD" id="cd22851">
    <property type="entry name" value="SMN_N"/>
    <property type="match status" value="1"/>
</dbReference>
<evidence type="ECO:0000256" key="5">
    <source>
        <dbReference type="ARBA" id="ARBA00023242"/>
    </source>
</evidence>
<dbReference type="GO" id="GO:0005634">
    <property type="term" value="C:nucleus"/>
    <property type="evidence" value="ECO:0007669"/>
    <property type="project" value="UniProtKB-SubCell"/>
</dbReference>
<protein>
    <recommendedName>
        <fullName evidence="7">Survival Motor Neuron Gemin2-binding domain-containing protein</fullName>
    </recommendedName>
</protein>
<evidence type="ECO:0000256" key="1">
    <source>
        <dbReference type="ARBA" id="ARBA00004123"/>
    </source>
</evidence>
<comment type="caution">
    <text evidence="8">The sequence shown here is derived from an EMBL/GenBank/DDBJ whole genome shotgun (WGS) entry which is preliminary data.</text>
</comment>
<dbReference type="Proteomes" id="UP000887229">
    <property type="component" value="Unassembled WGS sequence"/>
</dbReference>
<dbReference type="InterPro" id="IPR049481">
    <property type="entry name" value="SMN_G2-BD"/>
</dbReference>
<keyword evidence="9" id="KW-1185">Reference proteome</keyword>
<evidence type="ECO:0000256" key="6">
    <source>
        <dbReference type="SAM" id="MobiDB-lite"/>
    </source>
</evidence>
<dbReference type="CDD" id="cd22852">
    <property type="entry name" value="SMN_C"/>
    <property type="match status" value="1"/>
</dbReference>
<dbReference type="Pfam" id="PF20635">
    <property type="entry name" value="SMN_YG-box"/>
    <property type="match status" value="1"/>
</dbReference>